<sequence length="149" mass="17127">MPSGTYTTTIPMPVHKVWSFVKDVNNWAPLVPGYQGHEQIDENTFNWTFKVDVGFFKREVQLQIKFTDWQELTKISYNLNGITDQFSGEGYFEFKAKGQDSTQLEGYLELTAKGAMASMINSFLKSAVPQMVEELSKEIAEKIKEQEQR</sequence>
<comment type="caution">
    <text evidence="1">The sequence shown here is derived from an EMBL/GenBank/DDBJ whole genome shotgun (WGS) entry which is preliminary data.</text>
</comment>
<proteinExistence type="predicted"/>
<accession>A0ABT9W439</accession>
<dbReference type="CDD" id="cd07812">
    <property type="entry name" value="SRPBCC"/>
    <property type="match status" value="1"/>
</dbReference>
<reference evidence="1 2" key="1">
    <citation type="submission" date="2023-07" db="EMBL/GenBank/DDBJ databases">
        <title>Genomic Encyclopedia of Type Strains, Phase IV (KMG-IV): sequencing the most valuable type-strain genomes for metagenomic binning, comparative biology and taxonomic classification.</title>
        <authorList>
            <person name="Goeker M."/>
        </authorList>
    </citation>
    <scope>NUCLEOTIDE SEQUENCE [LARGE SCALE GENOMIC DNA]</scope>
    <source>
        <strain evidence="1 2">DSM 12751</strain>
    </source>
</reference>
<dbReference type="Gene3D" id="3.30.530.20">
    <property type="match status" value="1"/>
</dbReference>
<name>A0ABT9W439_9BACI</name>
<gene>
    <name evidence="1" type="ORF">J2S11_003938</name>
</gene>
<dbReference type="Proteomes" id="UP001235840">
    <property type="component" value="Unassembled WGS sequence"/>
</dbReference>
<dbReference type="InterPro" id="IPR010419">
    <property type="entry name" value="CO_DH_gsu"/>
</dbReference>
<dbReference type="EMBL" id="JAUSTY010000022">
    <property type="protein sequence ID" value="MDQ0168008.1"/>
    <property type="molecule type" value="Genomic_DNA"/>
</dbReference>
<dbReference type="RefSeq" id="WP_307397411.1">
    <property type="nucleotide sequence ID" value="NZ_BAAADK010000017.1"/>
</dbReference>
<organism evidence="1 2">
    <name type="scientific">Caldalkalibacillus horti</name>
    <dbReference type="NCBI Taxonomy" id="77523"/>
    <lineage>
        <taxon>Bacteria</taxon>
        <taxon>Bacillati</taxon>
        <taxon>Bacillota</taxon>
        <taxon>Bacilli</taxon>
        <taxon>Bacillales</taxon>
        <taxon>Bacillaceae</taxon>
        <taxon>Caldalkalibacillus</taxon>
    </lineage>
</organism>
<dbReference type="SUPFAM" id="SSF55961">
    <property type="entry name" value="Bet v1-like"/>
    <property type="match status" value="1"/>
</dbReference>
<evidence type="ECO:0000313" key="2">
    <source>
        <dbReference type="Proteomes" id="UP001235840"/>
    </source>
</evidence>
<dbReference type="Pfam" id="PF06240">
    <property type="entry name" value="COXG"/>
    <property type="match status" value="1"/>
</dbReference>
<protein>
    <submittedName>
        <fullName evidence="1">Carbon monoxide dehydrogenase subunit G</fullName>
    </submittedName>
</protein>
<dbReference type="InterPro" id="IPR023393">
    <property type="entry name" value="START-like_dom_sf"/>
</dbReference>
<evidence type="ECO:0000313" key="1">
    <source>
        <dbReference type="EMBL" id="MDQ0168008.1"/>
    </source>
</evidence>
<keyword evidence="2" id="KW-1185">Reference proteome</keyword>